<dbReference type="Pfam" id="PF00041">
    <property type="entry name" value="fn3"/>
    <property type="match status" value="1"/>
</dbReference>
<feature type="signal peptide" evidence="1">
    <location>
        <begin position="1"/>
        <end position="29"/>
    </location>
</feature>
<accession>A0A9J6QXF9</accession>
<dbReference type="Gene3D" id="2.60.40.10">
    <property type="entry name" value="Immunoglobulins"/>
    <property type="match status" value="1"/>
</dbReference>
<dbReference type="InterPro" id="IPR026906">
    <property type="entry name" value="LRR_5"/>
</dbReference>
<evidence type="ECO:0000313" key="3">
    <source>
        <dbReference type="EMBL" id="MCU7380171.1"/>
    </source>
</evidence>
<dbReference type="InterPro" id="IPR003343">
    <property type="entry name" value="Big_2"/>
</dbReference>
<dbReference type="SUPFAM" id="SSF52058">
    <property type="entry name" value="L domain-like"/>
    <property type="match status" value="2"/>
</dbReference>
<proteinExistence type="predicted"/>
<dbReference type="Gene3D" id="2.60.120.380">
    <property type="match status" value="3"/>
</dbReference>
<dbReference type="SUPFAM" id="SSF49373">
    <property type="entry name" value="Invasin/intimin cell-adhesion fragments"/>
    <property type="match status" value="3"/>
</dbReference>
<name>A0A9J6QXF9_9FIRM</name>
<comment type="caution">
    <text evidence="3">The sequence shown here is derived from an EMBL/GenBank/DDBJ whole genome shotgun (WGS) entry which is preliminary data.</text>
</comment>
<dbReference type="InterPro" id="IPR036116">
    <property type="entry name" value="FN3_sf"/>
</dbReference>
<dbReference type="Pfam" id="PF02368">
    <property type="entry name" value="Big_2"/>
    <property type="match status" value="1"/>
</dbReference>
<dbReference type="InterPro" id="IPR008964">
    <property type="entry name" value="Invasin/intimin_cell_adhesion"/>
</dbReference>
<dbReference type="SMART" id="SM00635">
    <property type="entry name" value="BID_2"/>
    <property type="match status" value="3"/>
</dbReference>
<gene>
    <name evidence="3" type="ORF">OBO34_17705</name>
</gene>
<evidence type="ECO:0000259" key="2">
    <source>
        <dbReference type="PROSITE" id="PS50853"/>
    </source>
</evidence>
<dbReference type="PROSITE" id="PS50853">
    <property type="entry name" value="FN3"/>
    <property type="match status" value="1"/>
</dbReference>
<dbReference type="InterPro" id="IPR053139">
    <property type="entry name" value="Surface_bspA-like"/>
</dbReference>
<keyword evidence="1" id="KW-0732">Signal</keyword>
<dbReference type="InterPro" id="IPR032675">
    <property type="entry name" value="LRR_dom_sf"/>
</dbReference>
<dbReference type="Pfam" id="PF13306">
    <property type="entry name" value="LRR_5"/>
    <property type="match status" value="2"/>
</dbReference>
<dbReference type="EMBL" id="JAOSHN010000008">
    <property type="protein sequence ID" value="MCU7380171.1"/>
    <property type="molecule type" value="Genomic_DNA"/>
</dbReference>
<feature type="chain" id="PRO_5039906822" evidence="1">
    <location>
        <begin position="30"/>
        <end position="1463"/>
    </location>
</feature>
<dbReference type="PANTHER" id="PTHR45661:SF3">
    <property type="entry name" value="IG-LIKE DOMAIN-CONTAINING PROTEIN"/>
    <property type="match status" value="1"/>
</dbReference>
<dbReference type="Proteomes" id="UP001065549">
    <property type="component" value="Unassembled WGS sequence"/>
</dbReference>
<dbReference type="Gene3D" id="2.60.40.1080">
    <property type="match status" value="3"/>
</dbReference>
<dbReference type="InterPro" id="IPR003961">
    <property type="entry name" value="FN3_dom"/>
</dbReference>
<dbReference type="RefSeq" id="WP_253020288.1">
    <property type="nucleotide sequence ID" value="NZ_JAOSHN010000008.1"/>
</dbReference>
<dbReference type="SUPFAM" id="SSF49265">
    <property type="entry name" value="Fibronectin type III"/>
    <property type="match status" value="1"/>
</dbReference>
<keyword evidence="4" id="KW-1185">Reference proteome</keyword>
<evidence type="ECO:0000256" key="1">
    <source>
        <dbReference type="SAM" id="SignalP"/>
    </source>
</evidence>
<evidence type="ECO:0000313" key="4">
    <source>
        <dbReference type="Proteomes" id="UP001065549"/>
    </source>
</evidence>
<dbReference type="SMART" id="SM00060">
    <property type="entry name" value="FN3"/>
    <property type="match status" value="1"/>
</dbReference>
<sequence length="1463" mass="160611">MNRPILQKLLVFLMTLTMLFTLSPAGVFAGEEGTNALDDIPDTMQLLVDDEQYILYISPEKVEEISWTAEPEGIVTITKIAEGEESGITIIPEKVGSTTVSFKAGESEKSCDITVKNYKSISLNTESVDLEYGRSGYSFNADKGQDIKISFENVQDLPSVNIKNQNGEWCDIKVDDASGTYTFLSRKADTYNMAIDNWNESEAGTTAKMSVIAENFDGIRLSETAVNMYKKDTAPIEIIYPELTGSEQVQCSSSNEKVATVSLAEDDSFVWIEGIGEGKADIKITIGNKKAVCSVTVTDIYKTEIKFDKNGDYDSGHQSLASEENEGYYFEAIEGSKIEFTLNGWSDYFEINLYGEHGWIARAEHNGQNTATLKQILNETGTYYIKVDGCGGSLNYRLTGKKIIWDGLDLDKTTYTIGVGETAHIGISQKDEGWATIKSGDPEYVLATESSSSEYFVVTGRKESGTKGIPVKVTSGGTTKTCLIYVIDGLYEETVTAGKLSPTMTSGRKAQGYKIDVQKGQRVGIQTTGDVCCTLLDCNKTPIDEDEYGLDGNTYFADQSGTYYIRIDRASDRDENLDYTLQISLSEPRKDIGLALEEDSNEHEIYVGDKRKLITEFIPGRVESETKEWTSSDSDVIQIDKDTGLFEGKAEGKATITLKMGDVSGSFELTVIDKFKEATDWGAIKSGNKAINFGDNESSKYYKFTAETADIGKTIDFTLRYQDNNQYYFYLYNSKNEIVNNIAFWEDPDSKKIMIGEAGTYYVEVGKSIDEEEPRSEQASSCKLDFAVKDVPGFTVDKQFICLNRGDSAEINITSYNGLDLKDLEFGHYFDDGQELTYDPEVIEIEKKDEKTIVVKGIYGGTTVNEGLCILKIGNCLQFINVNVYGAETIRYTDAGILGGTVEFDPQTQEIVEVGEHVTVLEIPDQINGINVTGFKAPLSFVQELRISSHIKSIYPTTDWPENLRKITVDNNNQHFSAEDNILFNKNKSELIVYPNGKTEQTAYAIPDSVKVIKKSSLSNNTLETITIPGSVETIEEYAFLGNNIKRIIVEASNHYKVKNGSLYDVENNKILRCPPAYNAQETRSSVKTSQVNNSAQRYTIEAGTERIAEGAFADCKNLIQIVMPDSVQSIGPNAFLGCTSLRNIRISSGVQSIESGTFMLCKDITIVIPETVTNISGDALSDCDNVTIQGVPGSAAQTFADANGYKFKPITQALTNCTATLSTTAYTYDGNAKTPAVTVRDGRKTLRVNSDYTLSYKNNVNAGTASVVITGKGDYEGSITKEFTINKAAQSISGTATITKAYGSKAFSLGNRAQGALSYKTGNSKVAAVSSAGKVTVKGTGKTTITVTAAATANYNPASQLVTINVTPKKVAKLKVRAGKKAMTITWKKDSKASGYQITYGKNKKITKGKKNITISKNKTVKKTVKKLKSKKTYYVKVRAFKKAGKTKLYGSYSSVKKVKIK</sequence>
<dbReference type="InterPro" id="IPR013783">
    <property type="entry name" value="Ig-like_fold"/>
</dbReference>
<dbReference type="SUPFAM" id="SSF89260">
    <property type="entry name" value="Collagen-binding domain"/>
    <property type="match status" value="1"/>
</dbReference>
<organism evidence="3 4">
    <name type="scientific">Hominibacterium faecale</name>
    <dbReference type="NCBI Taxonomy" id="2839743"/>
    <lineage>
        <taxon>Bacteria</taxon>
        <taxon>Bacillati</taxon>
        <taxon>Bacillota</taxon>
        <taxon>Clostridia</taxon>
        <taxon>Peptostreptococcales</taxon>
        <taxon>Anaerovoracaceae</taxon>
        <taxon>Hominibacterium</taxon>
    </lineage>
</organism>
<dbReference type="PANTHER" id="PTHR45661">
    <property type="entry name" value="SURFACE ANTIGEN"/>
    <property type="match status" value="1"/>
</dbReference>
<reference evidence="3" key="1">
    <citation type="submission" date="2022-09" db="EMBL/GenBank/DDBJ databases">
        <title>Culturomic study of gut microbiota in children with autism spectrum disorder.</title>
        <authorList>
            <person name="Efimov B.A."/>
            <person name="Chaplin A.V."/>
            <person name="Sokolova S.R."/>
            <person name="Pikina A.P."/>
            <person name="Korzhanova M."/>
            <person name="Belova V."/>
            <person name="Korostin D."/>
        </authorList>
    </citation>
    <scope>NUCLEOTIDE SEQUENCE</scope>
    <source>
        <strain evidence="3">ASD5510</strain>
    </source>
</reference>
<dbReference type="Gene3D" id="3.80.10.10">
    <property type="entry name" value="Ribonuclease Inhibitor"/>
    <property type="match status" value="2"/>
</dbReference>
<feature type="domain" description="Fibronectin type-III" evidence="2">
    <location>
        <begin position="1368"/>
        <end position="1463"/>
    </location>
</feature>
<protein>
    <submittedName>
        <fullName evidence="3">Leucine-rich repeat protein</fullName>
    </submittedName>
</protein>